<dbReference type="GO" id="GO:0016811">
    <property type="term" value="F:hydrolase activity, acting on carbon-nitrogen (but not peptide) bonds, in linear amides"/>
    <property type="evidence" value="ECO:0007669"/>
    <property type="project" value="InterPro"/>
</dbReference>
<dbReference type="Pfam" id="PF00795">
    <property type="entry name" value="CN_hydrolase"/>
    <property type="match status" value="1"/>
</dbReference>
<dbReference type="InterPro" id="IPR036526">
    <property type="entry name" value="C-N_Hydrolase_sf"/>
</dbReference>
<name>A0A917GNP9_9GAMM</name>
<dbReference type="PANTHER" id="PTHR23088:SF27">
    <property type="entry name" value="DEAMINATED GLUTATHIONE AMIDASE"/>
    <property type="match status" value="1"/>
</dbReference>
<dbReference type="InterPro" id="IPR003010">
    <property type="entry name" value="C-N_Hydrolase"/>
</dbReference>
<keyword evidence="1 3" id="KW-0378">Hydrolase</keyword>
<evidence type="ECO:0000313" key="3">
    <source>
        <dbReference type="EMBL" id="GGG52092.1"/>
    </source>
</evidence>
<sequence length="291" mass="31749">MSSNNQDTGRTSCRLAAVQMVSGANPDVNRERAAFLLDMAAANGAEMAVLPENFAVLDGGPQAEVAEVEGDLTAPLQGMLSEKAKSLNMIIVAGTIPLISRPGDPDSRLTDGRVRPASLMFGSDGQIKARYDKMHLFDVEVSDRQVRYAESDSFEAGEQPVAVDTPLGKVGMTICYDVRFPELYRYLFEQQVSFITVPAAFTRVTGEAHWEVLLRARAIENQCFVIGAGQGGVHNERRETFGHSMIIDPWGRVLASQAQGEGVVVADANLSLLNEIRSKMPVRDHRRKMPG</sequence>
<dbReference type="InterPro" id="IPR045254">
    <property type="entry name" value="Nit1/2_C-N_Hydrolase"/>
</dbReference>
<reference evidence="3" key="2">
    <citation type="submission" date="2020-09" db="EMBL/GenBank/DDBJ databases">
        <authorList>
            <person name="Sun Q."/>
            <person name="Zhou Y."/>
        </authorList>
    </citation>
    <scope>NUCLEOTIDE SEQUENCE</scope>
    <source>
        <strain evidence="3">CGMCC 1.15425</strain>
    </source>
</reference>
<feature type="domain" description="CN hydrolase" evidence="2">
    <location>
        <begin position="13"/>
        <end position="270"/>
    </location>
</feature>
<dbReference type="SUPFAM" id="SSF56317">
    <property type="entry name" value="Carbon-nitrogen hydrolase"/>
    <property type="match status" value="1"/>
</dbReference>
<proteinExistence type="predicted"/>
<evidence type="ECO:0000313" key="4">
    <source>
        <dbReference type="Proteomes" id="UP000627715"/>
    </source>
</evidence>
<organism evidence="3 4">
    <name type="scientific">Pseudohongiella nitratireducens</name>
    <dbReference type="NCBI Taxonomy" id="1768907"/>
    <lineage>
        <taxon>Bacteria</taxon>
        <taxon>Pseudomonadati</taxon>
        <taxon>Pseudomonadota</taxon>
        <taxon>Gammaproteobacteria</taxon>
        <taxon>Pseudomonadales</taxon>
        <taxon>Pseudohongiellaceae</taxon>
        <taxon>Pseudohongiella</taxon>
    </lineage>
</organism>
<comment type="caution">
    <text evidence="3">The sequence shown here is derived from an EMBL/GenBank/DDBJ whole genome shotgun (WGS) entry which is preliminary data.</text>
</comment>
<dbReference type="EMBL" id="BMIY01000003">
    <property type="protein sequence ID" value="GGG52092.1"/>
    <property type="molecule type" value="Genomic_DNA"/>
</dbReference>
<accession>A0A917GNP9</accession>
<gene>
    <name evidence="3" type="ORF">GCM10011403_06580</name>
</gene>
<evidence type="ECO:0000259" key="2">
    <source>
        <dbReference type="PROSITE" id="PS50263"/>
    </source>
</evidence>
<dbReference type="PROSITE" id="PS50263">
    <property type="entry name" value="CN_HYDROLASE"/>
    <property type="match status" value="1"/>
</dbReference>
<reference evidence="3" key="1">
    <citation type="journal article" date="2014" name="Int. J. Syst. Evol. Microbiol.">
        <title>Complete genome sequence of Corynebacterium casei LMG S-19264T (=DSM 44701T), isolated from a smear-ripened cheese.</title>
        <authorList>
            <consortium name="US DOE Joint Genome Institute (JGI-PGF)"/>
            <person name="Walter F."/>
            <person name="Albersmeier A."/>
            <person name="Kalinowski J."/>
            <person name="Ruckert C."/>
        </authorList>
    </citation>
    <scope>NUCLEOTIDE SEQUENCE</scope>
    <source>
        <strain evidence="3">CGMCC 1.15425</strain>
    </source>
</reference>
<dbReference type="OrthoDB" id="9811121at2"/>
<evidence type="ECO:0000256" key="1">
    <source>
        <dbReference type="ARBA" id="ARBA00022801"/>
    </source>
</evidence>
<dbReference type="CDD" id="cd07572">
    <property type="entry name" value="nit"/>
    <property type="match status" value="1"/>
</dbReference>
<dbReference type="PANTHER" id="PTHR23088">
    <property type="entry name" value="NITRILASE-RELATED"/>
    <property type="match status" value="1"/>
</dbReference>
<protein>
    <submittedName>
        <fullName evidence="3">Carbon-nitrogen hydrolase</fullName>
    </submittedName>
</protein>
<dbReference type="Gene3D" id="3.60.110.10">
    <property type="entry name" value="Carbon-nitrogen hydrolase"/>
    <property type="match status" value="1"/>
</dbReference>
<dbReference type="AlphaFoldDB" id="A0A917GNP9"/>
<keyword evidence="4" id="KW-1185">Reference proteome</keyword>
<dbReference type="Proteomes" id="UP000627715">
    <property type="component" value="Unassembled WGS sequence"/>
</dbReference>
<dbReference type="RefSeq" id="WP_068809787.1">
    <property type="nucleotide sequence ID" value="NZ_BMIY01000003.1"/>
</dbReference>